<evidence type="ECO:0000313" key="2">
    <source>
        <dbReference type="EMBL" id="CAH1059877.1"/>
    </source>
</evidence>
<proteinExistence type="predicted"/>
<keyword evidence="1" id="KW-0472">Membrane</keyword>
<accession>A0ABM9BLJ4</accession>
<dbReference type="Proteomes" id="UP000838749">
    <property type="component" value="Unassembled WGS sequence"/>
</dbReference>
<sequence length="160" mass="18656">MRKKDWIIVILVVSLFGNVALFIDHKRDIRNEELKYELLNAYIQRDLAQLEAIIQYQLDNNWKNETLVTQKLDDAIDSIILHSGMERDKDKEDILMKLYDYMNEFKIGDGTLDVSLNDKQRADYINLGQKLRSNGWKSGVGYDTSWDSFASKVKEFVGES</sequence>
<dbReference type="EMBL" id="CAKMAB010000090">
    <property type="protein sequence ID" value="CAH1059877.1"/>
    <property type="molecule type" value="Genomic_DNA"/>
</dbReference>
<dbReference type="RefSeq" id="WP_234541958.1">
    <property type="nucleotide sequence ID" value="NZ_CAKMAB010000090.1"/>
</dbReference>
<reference evidence="2" key="1">
    <citation type="submission" date="2021-12" db="EMBL/GenBank/DDBJ databases">
        <authorList>
            <person name="Criscuolo A."/>
        </authorList>
    </citation>
    <scope>NUCLEOTIDE SEQUENCE</scope>
    <source>
        <strain evidence="2">CIP111894</strain>
    </source>
</reference>
<gene>
    <name evidence="2" type="ORF">PAECIP111894_06118</name>
</gene>
<feature type="transmembrane region" description="Helical" evidence="1">
    <location>
        <begin position="6"/>
        <end position="23"/>
    </location>
</feature>
<comment type="caution">
    <text evidence="2">The sequence shown here is derived from an EMBL/GenBank/DDBJ whole genome shotgun (WGS) entry which is preliminary data.</text>
</comment>
<name>A0ABM9BLJ4_9BACL</name>
<keyword evidence="3" id="KW-1185">Reference proteome</keyword>
<protein>
    <submittedName>
        <fullName evidence="2">Uncharacterized protein</fullName>
    </submittedName>
</protein>
<keyword evidence="1" id="KW-1133">Transmembrane helix</keyword>
<evidence type="ECO:0000256" key="1">
    <source>
        <dbReference type="SAM" id="Phobius"/>
    </source>
</evidence>
<evidence type="ECO:0000313" key="3">
    <source>
        <dbReference type="Proteomes" id="UP000838749"/>
    </source>
</evidence>
<keyword evidence="1" id="KW-0812">Transmembrane</keyword>
<organism evidence="2 3">
    <name type="scientific">Paenibacillus pseudetheri</name>
    <dbReference type="NCBI Taxonomy" id="2897682"/>
    <lineage>
        <taxon>Bacteria</taxon>
        <taxon>Bacillati</taxon>
        <taxon>Bacillota</taxon>
        <taxon>Bacilli</taxon>
        <taxon>Bacillales</taxon>
        <taxon>Paenibacillaceae</taxon>
        <taxon>Paenibacillus</taxon>
    </lineage>
</organism>